<proteinExistence type="predicted"/>
<sequence length="438" mass="49041">MLKETFEQLREESDVDALTGLKNRRAFEREVNRLIREQQGGGDQNALIIADVDQFNMINDLCGVEGGDHLLSTLASIIDNYLNRPALVARTGDDEFGILIEHCSGEEAYLIASNQRCAIENLKYRYEGVSVGVSASFGVAEIDQTMASAAEAMQAAYSCCLLAKEKGRNAVHAYHLDDEEAAQRSLLIHSVPRIERALEKNQLLLYCQPIAPVYLMDTSEEHYEVLLRVIDEQRRVRPPVEFIDVAERSGRMRAVDRWVINTFYSELDKIGSMQGVPRFSVNLSGESIGDEGFIAFLLERLDRSPRCAGYVAFEITETAFVKDMERVKTHIRAIKARGCSVYLDDFGSGYASYSYLKDLPVDCVKIDGVFVRNITEDPSSFAMVRSIVEVAHLMDKQVIAEFVENEATLVSLQELDVDFAQGRAIGEPIPLHKVLPPQ</sequence>
<organism evidence="3 4">
    <name type="scientific">Candidatus Sedimenticola endophacoides</name>
    <dbReference type="NCBI Taxonomy" id="2548426"/>
    <lineage>
        <taxon>Bacteria</taxon>
        <taxon>Pseudomonadati</taxon>
        <taxon>Pseudomonadota</taxon>
        <taxon>Gammaproteobacteria</taxon>
        <taxon>Chromatiales</taxon>
        <taxon>Sedimenticolaceae</taxon>
        <taxon>Sedimenticola</taxon>
    </lineage>
</organism>
<dbReference type="Pfam" id="PF00990">
    <property type="entry name" value="GGDEF"/>
    <property type="match status" value="1"/>
</dbReference>
<dbReference type="PROSITE" id="PS50883">
    <property type="entry name" value="EAL"/>
    <property type="match status" value="1"/>
</dbReference>
<dbReference type="Gene3D" id="3.20.20.450">
    <property type="entry name" value="EAL domain"/>
    <property type="match status" value="1"/>
</dbReference>
<dbReference type="GO" id="GO:0071111">
    <property type="term" value="F:cyclic-guanylate-specific phosphodiesterase activity"/>
    <property type="evidence" value="ECO:0007669"/>
    <property type="project" value="InterPro"/>
</dbReference>
<dbReference type="InterPro" id="IPR043128">
    <property type="entry name" value="Rev_trsase/Diguanyl_cyclase"/>
</dbReference>
<dbReference type="PROSITE" id="PS50887">
    <property type="entry name" value="GGDEF"/>
    <property type="match status" value="1"/>
</dbReference>
<dbReference type="CDD" id="cd01948">
    <property type="entry name" value="EAL"/>
    <property type="match status" value="1"/>
</dbReference>
<feature type="domain" description="GGDEF" evidence="2">
    <location>
        <begin position="43"/>
        <end position="176"/>
    </location>
</feature>
<protein>
    <submittedName>
        <fullName evidence="3">Diguanylate cyclase</fullName>
    </submittedName>
</protein>
<dbReference type="InterPro" id="IPR001633">
    <property type="entry name" value="EAL_dom"/>
</dbReference>
<dbReference type="SMART" id="SM00267">
    <property type="entry name" value="GGDEF"/>
    <property type="match status" value="1"/>
</dbReference>
<dbReference type="InterPro" id="IPR029787">
    <property type="entry name" value="Nucleotide_cyclase"/>
</dbReference>
<dbReference type="SUPFAM" id="SSF55073">
    <property type="entry name" value="Nucleotide cyclase"/>
    <property type="match status" value="1"/>
</dbReference>
<gene>
    <name evidence="3" type="ORF">C3L24_07100</name>
</gene>
<dbReference type="PANTHER" id="PTHR33121">
    <property type="entry name" value="CYCLIC DI-GMP PHOSPHODIESTERASE PDEF"/>
    <property type="match status" value="1"/>
</dbReference>
<evidence type="ECO:0000259" key="2">
    <source>
        <dbReference type="PROSITE" id="PS50887"/>
    </source>
</evidence>
<dbReference type="InterPro" id="IPR050706">
    <property type="entry name" value="Cyclic-di-GMP_PDE-like"/>
</dbReference>
<evidence type="ECO:0000313" key="4">
    <source>
        <dbReference type="Proteomes" id="UP000250928"/>
    </source>
</evidence>
<dbReference type="SMART" id="SM00052">
    <property type="entry name" value="EAL"/>
    <property type="match status" value="1"/>
</dbReference>
<dbReference type="AlphaFoldDB" id="A0A657PZG4"/>
<dbReference type="SUPFAM" id="SSF141868">
    <property type="entry name" value="EAL domain-like"/>
    <property type="match status" value="1"/>
</dbReference>
<evidence type="ECO:0000259" key="1">
    <source>
        <dbReference type="PROSITE" id="PS50883"/>
    </source>
</evidence>
<dbReference type="NCBIfam" id="TIGR00254">
    <property type="entry name" value="GGDEF"/>
    <property type="match status" value="1"/>
</dbReference>
<dbReference type="InterPro" id="IPR035919">
    <property type="entry name" value="EAL_sf"/>
</dbReference>
<evidence type="ECO:0000313" key="3">
    <source>
        <dbReference type="EMBL" id="PUE01948.1"/>
    </source>
</evidence>
<dbReference type="CDD" id="cd01949">
    <property type="entry name" value="GGDEF"/>
    <property type="match status" value="1"/>
</dbReference>
<dbReference type="PANTHER" id="PTHR33121:SF23">
    <property type="entry name" value="CYCLIC DI-GMP PHOSPHODIESTERASE PDEB"/>
    <property type="match status" value="1"/>
</dbReference>
<dbReference type="InterPro" id="IPR000160">
    <property type="entry name" value="GGDEF_dom"/>
</dbReference>
<name>A0A657PZG4_9GAMM</name>
<comment type="caution">
    <text evidence="3">The sequence shown here is derived from an EMBL/GenBank/DDBJ whole genome shotgun (WGS) entry which is preliminary data.</text>
</comment>
<dbReference type="Proteomes" id="UP000250928">
    <property type="component" value="Unassembled WGS sequence"/>
</dbReference>
<dbReference type="Pfam" id="PF00563">
    <property type="entry name" value="EAL"/>
    <property type="match status" value="1"/>
</dbReference>
<dbReference type="Gene3D" id="3.30.70.270">
    <property type="match status" value="1"/>
</dbReference>
<feature type="domain" description="EAL" evidence="1">
    <location>
        <begin position="187"/>
        <end position="438"/>
    </location>
</feature>
<accession>A0A657PZG4</accession>
<reference evidence="3 4" key="1">
    <citation type="submission" date="2018-01" db="EMBL/GenBank/DDBJ databases">
        <title>Novel co-symbiosis in the lucinid bivalve Phacoides pectinatus.</title>
        <authorList>
            <person name="Lim S.J."/>
            <person name="Davis B.G."/>
            <person name="Gill D.E."/>
            <person name="Engel A.S."/>
            <person name="Anderson L.C."/>
            <person name="Campbell B.J."/>
        </authorList>
    </citation>
    <scope>NUCLEOTIDE SEQUENCE [LARGE SCALE GENOMIC DNA]</scope>
    <source>
        <strain evidence="3">N3_P5</strain>
    </source>
</reference>
<dbReference type="EMBL" id="PQCO01000190">
    <property type="protein sequence ID" value="PUE01948.1"/>
    <property type="molecule type" value="Genomic_DNA"/>
</dbReference>